<gene>
    <name evidence="1" type="ORF">HBJ55_18070</name>
</gene>
<keyword evidence="2" id="KW-1185">Reference proteome</keyword>
<reference evidence="1 2" key="1">
    <citation type="submission" date="2020-03" db="EMBL/GenBank/DDBJ databases">
        <title>Identification of Halomonas strains.</title>
        <authorList>
            <person name="Xiao Z."/>
            <person name="Dong F."/>
            <person name="Wang Z."/>
            <person name="Zhao J.-Y."/>
        </authorList>
    </citation>
    <scope>NUCLEOTIDE SEQUENCE [LARGE SCALE GENOMIC DNA]</scope>
    <source>
        <strain evidence="1 2">DX6</strain>
    </source>
</reference>
<dbReference type="Proteomes" id="UP001318321">
    <property type="component" value="Unassembled WGS sequence"/>
</dbReference>
<protein>
    <submittedName>
        <fullName evidence="1">Flavodoxin family protein</fullName>
    </submittedName>
</protein>
<evidence type="ECO:0000313" key="2">
    <source>
        <dbReference type="Proteomes" id="UP001318321"/>
    </source>
</evidence>
<evidence type="ECO:0000313" key="1">
    <source>
        <dbReference type="EMBL" id="NIC07340.1"/>
    </source>
</evidence>
<dbReference type="EMBL" id="JAAQTO010000051">
    <property type="protein sequence ID" value="NIC07340.1"/>
    <property type="molecule type" value="Genomic_DNA"/>
</dbReference>
<comment type="caution">
    <text evidence="1">The sequence shown here is derived from an EMBL/GenBank/DDBJ whole genome shotgun (WGS) entry which is preliminary data.</text>
</comment>
<organism evidence="1 2">
    <name type="scientific">Billgrantia bachuensis</name>
    <dbReference type="NCBI Taxonomy" id="2717286"/>
    <lineage>
        <taxon>Bacteria</taxon>
        <taxon>Pseudomonadati</taxon>
        <taxon>Pseudomonadota</taxon>
        <taxon>Gammaproteobacteria</taxon>
        <taxon>Oceanospirillales</taxon>
        <taxon>Halomonadaceae</taxon>
        <taxon>Billgrantia</taxon>
    </lineage>
</organism>
<name>A0ABX0PV88_9GAMM</name>
<sequence length="173" mass="19105">MCRKREGAETASEKAVRLSNMKRLLIVAHAPSPNTRRLRDAAECGARHPDIDAVEVVVKPPLDAGPRDIRRCDAILLGTTENLGYMSGALKDFFDRSYYAVLEEKQGLPCALYIRAGHDGTGTRRAVESIVSGLCWRWAQEPLVLRGEWQDSFVDHVEELGLYLAAGLEAGVL</sequence>
<dbReference type="InterPro" id="IPR029039">
    <property type="entry name" value="Flavoprotein-like_sf"/>
</dbReference>
<dbReference type="Gene3D" id="3.40.50.360">
    <property type="match status" value="1"/>
</dbReference>
<dbReference type="SUPFAM" id="SSF52218">
    <property type="entry name" value="Flavoproteins"/>
    <property type="match status" value="1"/>
</dbReference>
<accession>A0ABX0PV88</accession>
<proteinExistence type="predicted"/>